<gene>
    <name evidence="2" type="ORF">RMCT_4150</name>
</gene>
<feature type="chain" id="PRO_5007170882" evidence="1">
    <location>
        <begin position="30"/>
        <end position="82"/>
    </location>
</feature>
<dbReference type="Proteomes" id="UP000069654">
    <property type="component" value="Unassembled WGS sequence"/>
</dbReference>
<evidence type="ECO:0000313" key="2">
    <source>
        <dbReference type="EMBL" id="GAT17181.1"/>
    </source>
</evidence>
<accession>A0A124E8Z0</accession>
<reference evidence="3" key="2">
    <citation type="submission" date="2016-02" db="EMBL/GenBank/DDBJ databases">
        <title>Draft genome sequence of five rapidly growing Mycobacterium species.</title>
        <authorList>
            <person name="Katahira K."/>
            <person name="Gotou Y."/>
            <person name="Iida K."/>
            <person name="Ogura Y."/>
            <person name="Hayashi T."/>
        </authorList>
    </citation>
    <scope>NUCLEOTIDE SEQUENCE [LARGE SCALE GENOMIC DNA]</scope>
    <source>
        <strain evidence="3">JCM6362</strain>
    </source>
</reference>
<dbReference type="AlphaFoldDB" id="A0A124E8Z0"/>
<comment type="caution">
    <text evidence="2">The sequence shown here is derived from an EMBL/GenBank/DDBJ whole genome shotgun (WGS) entry which is preliminary data.</text>
</comment>
<dbReference type="RefSeq" id="WP_003924467.1">
    <property type="nucleotide sequence ID" value="NZ_BCTB01000050.1"/>
</dbReference>
<evidence type="ECO:0000256" key="1">
    <source>
        <dbReference type="SAM" id="SignalP"/>
    </source>
</evidence>
<keyword evidence="1" id="KW-0732">Signal</keyword>
<organism evidence="2 3">
    <name type="scientific">Mycolicibacterium thermoresistibile</name>
    <name type="common">Mycobacterium thermoresistibile</name>
    <dbReference type="NCBI Taxonomy" id="1797"/>
    <lineage>
        <taxon>Bacteria</taxon>
        <taxon>Bacillati</taxon>
        <taxon>Actinomycetota</taxon>
        <taxon>Actinomycetes</taxon>
        <taxon>Mycobacteriales</taxon>
        <taxon>Mycobacteriaceae</taxon>
        <taxon>Mycolicibacterium</taxon>
    </lineage>
</organism>
<name>A0A124E8Z0_MYCTH</name>
<evidence type="ECO:0000313" key="3">
    <source>
        <dbReference type="Proteomes" id="UP000069654"/>
    </source>
</evidence>
<protein>
    <submittedName>
        <fullName evidence="2">Uncharacterized protein</fullName>
    </submittedName>
</protein>
<reference evidence="2 3" key="1">
    <citation type="journal article" date="2016" name="Genome Announc.">
        <title>Draft Genome Sequences of Five Rapidly Growing Mycobacterium Species, M. thermoresistibile, M. fortuitum subsp. acetamidolyticum, M. canariasense, M. brisbanense, and M. novocastrense.</title>
        <authorList>
            <person name="Katahira K."/>
            <person name="Ogura Y."/>
            <person name="Gotoh Y."/>
            <person name="Hayashi T."/>
        </authorList>
    </citation>
    <scope>NUCLEOTIDE SEQUENCE [LARGE SCALE GENOMIC DNA]</scope>
    <source>
        <strain evidence="2 3">JCM6362</strain>
    </source>
</reference>
<feature type="signal peptide" evidence="1">
    <location>
        <begin position="1"/>
        <end position="29"/>
    </location>
</feature>
<dbReference type="EMBL" id="BCTB01000050">
    <property type="protein sequence ID" value="GAT17181.1"/>
    <property type="molecule type" value="Genomic_DNA"/>
</dbReference>
<sequence>MTRPATWKVVTVGAALTGLGVLGAGAAHGATEAAPAAVGPAVEAPEVDWATAFDADSPDSSYVAMDDTWWDDSWDDSWDDTP</sequence>
<proteinExistence type="predicted"/>